<dbReference type="Pfam" id="PF00472">
    <property type="entry name" value="RF-1"/>
    <property type="match status" value="1"/>
</dbReference>
<dbReference type="GO" id="GO:0004045">
    <property type="term" value="F:peptidyl-tRNA hydrolase activity"/>
    <property type="evidence" value="ECO:0007669"/>
    <property type="project" value="TreeGrafter"/>
</dbReference>
<dbReference type="AlphaFoldDB" id="A0A1M5QSH7"/>
<dbReference type="RefSeq" id="WP_072898251.1">
    <property type="nucleotide sequence ID" value="NZ_FQWZ01000006.1"/>
</dbReference>
<dbReference type="GO" id="GO:0072344">
    <property type="term" value="P:rescue of stalled ribosome"/>
    <property type="evidence" value="ECO:0007669"/>
    <property type="project" value="TreeGrafter"/>
</dbReference>
<dbReference type="STRING" id="490188.SAMN04488068_2779"/>
<dbReference type="EMBL" id="FQWZ01000006">
    <property type="protein sequence ID" value="SHH16543.1"/>
    <property type="molecule type" value="Genomic_DNA"/>
</dbReference>
<organism evidence="4 5">
    <name type="scientific">Hydrocarboniphaga daqingensis</name>
    <dbReference type="NCBI Taxonomy" id="490188"/>
    <lineage>
        <taxon>Bacteria</taxon>
        <taxon>Pseudomonadati</taxon>
        <taxon>Pseudomonadota</taxon>
        <taxon>Gammaproteobacteria</taxon>
        <taxon>Nevskiales</taxon>
        <taxon>Nevskiaceae</taxon>
        <taxon>Hydrocarboniphaga</taxon>
    </lineage>
</organism>
<dbReference type="Proteomes" id="UP000199758">
    <property type="component" value="Unassembled WGS sequence"/>
</dbReference>
<comment type="similarity">
    <text evidence="1">Belongs to the prokaryotic/mitochondrial release factor family.</text>
</comment>
<dbReference type="OrthoDB" id="9815709at2"/>
<evidence type="ECO:0000313" key="5">
    <source>
        <dbReference type="Proteomes" id="UP000199758"/>
    </source>
</evidence>
<dbReference type="Gene3D" id="3.30.160.20">
    <property type="match status" value="1"/>
</dbReference>
<accession>A0A1M5QSH7</accession>
<feature type="region of interest" description="Disordered" evidence="2">
    <location>
        <begin position="102"/>
        <end position="140"/>
    </location>
</feature>
<feature type="domain" description="Prokaryotic-type class I peptide chain release factors" evidence="3">
    <location>
        <begin position="22"/>
        <end position="38"/>
    </location>
</feature>
<dbReference type="PANTHER" id="PTHR47814:SF1">
    <property type="entry name" value="PEPTIDYL-TRNA HYDROLASE ARFB"/>
    <property type="match status" value="1"/>
</dbReference>
<dbReference type="GO" id="GO:0043022">
    <property type="term" value="F:ribosome binding"/>
    <property type="evidence" value="ECO:0007669"/>
    <property type="project" value="TreeGrafter"/>
</dbReference>
<dbReference type="InterPro" id="IPR000352">
    <property type="entry name" value="Pep_chain_release_fac_I"/>
</dbReference>
<gene>
    <name evidence="4" type="ORF">SAMN04488068_2779</name>
</gene>
<dbReference type="InterPro" id="IPR045853">
    <property type="entry name" value="Pep_chain_release_fac_I_sf"/>
</dbReference>
<protein>
    <submittedName>
        <fullName evidence="4">Ribosome-associated protein</fullName>
    </submittedName>
</protein>
<evidence type="ECO:0000256" key="2">
    <source>
        <dbReference type="SAM" id="MobiDB-lite"/>
    </source>
</evidence>
<evidence type="ECO:0000259" key="3">
    <source>
        <dbReference type="PROSITE" id="PS00745"/>
    </source>
</evidence>
<name>A0A1M5QSH7_9GAMM</name>
<reference evidence="4 5" key="1">
    <citation type="submission" date="2016-11" db="EMBL/GenBank/DDBJ databases">
        <authorList>
            <person name="Jaros S."/>
            <person name="Januszkiewicz K."/>
            <person name="Wedrychowicz H."/>
        </authorList>
    </citation>
    <scope>NUCLEOTIDE SEQUENCE [LARGE SCALE GENOMIC DNA]</scope>
    <source>
        <strain evidence="4 5">CGMCC 1.7049</strain>
    </source>
</reference>
<evidence type="ECO:0000256" key="1">
    <source>
        <dbReference type="ARBA" id="ARBA00010835"/>
    </source>
</evidence>
<dbReference type="PROSITE" id="PS00745">
    <property type="entry name" value="RF_PROK_I"/>
    <property type="match status" value="1"/>
</dbReference>
<dbReference type="SUPFAM" id="SSF75620">
    <property type="entry name" value="Release factor"/>
    <property type="match status" value="1"/>
</dbReference>
<dbReference type="GO" id="GO:0003747">
    <property type="term" value="F:translation release factor activity"/>
    <property type="evidence" value="ECO:0007669"/>
    <property type="project" value="InterPro"/>
</dbReference>
<evidence type="ECO:0000313" key="4">
    <source>
        <dbReference type="EMBL" id="SHH16543.1"/>
    </source>
</evidence>
<keyword evidence="5" id="KW-1185">Reference proteome</keyword>
<sequence>MTLTITDRLSLPLSEIELSSTRSQGNGGQNVNKTESAVQLRFDIHASSLPDEVKQRLASRRDQRITQDGVVVIKAQQFRRQEQNRDAAIERLRVMIAAAADIPRPRKATRPTASSQRRRVADKQHTGRIKALRTTRNADD</sequence>
<dbReference type="NCBIfam" id="NF006718">
    <property type="entry name" value="PRK09256.1"/>
    <property type="match status" value="1"/>
</dbReference>
<dbReference type="PANTHER" id="PTHR47814">
    <property type="entry name" value="PEPTIDYL-TRNA HYDROLASE ARFB"/>
    <property type="match status" value="1"/>
</dbReference>
<proteinExistence type="inferred from homology"/>